<dbReference type="EMBL" id="LSRQ01001388">
    <property type="protein sequence ID" value="OAY78030.1"/>
    <property type="molecule type" value="Genomic_DNA"/>
</dbReference>
<feature type="non-terminal residue" evidence="2">
    <location>
        <position position="1"/>
    </location>
</feature>
<dbReference type="InterPro" id="IPR036610">
    <property type="entry name" value="PEBP-like_sf"/>
</dbReference>
<gene>
    <name evidence="2" type="ORF">ACMD2_09634</name>
</gene>
<comment type="caution">
    <text evidence="2">The sequence shown here is derived from an EMBL/GenBank/DDBJ whole genome shotgun (WGS) entry which is preliminary data.</text>
</comment>
<dbReference type="InterPro" id="IPR008914">
    <property type="entry name" value="PEBP"/>
</dbReference>
<reference evidence="2 3" key="1">
    <citation type="journal article" date="2016" name="DNA Res.">
        <title>The draft genome of MD-2 pineapple using hybrid error correction of long reads.</title>
        <authorList>
            <person name="Redwan R.M."/>
            <person name="Saidin A."/>
            <person name="Kumar S.V."/>
        </authorList>
    </citation>
    <scope>NUCLEOTIDE SEQUENCE [LARGE SCALE GENOMIC DNA]</scope>
    <source>
        <strain evidence="3">cv. MD2</strain>
        <tissue evidence="2">Leaf</tissue>
    </source>
</reference>
<proteinExistence type="inferred from homology"/>
<name>A0A199VMT2_ANACO</name>
<dbReference type="CDD" id="cd00866">
    <property type="entry name" value="PEBP_euk"/>
    <property type="match status" value="1"/>
</dbReference>
<evidence type="ECO:0000256" key="1">
    <source>
        <dbReference type="ARBA" id="ARBA00007091"/>
    </source>
</evidence>
<comment type="similarity">
    <text evidence="1">Belongs to the phosphatidylethanolamine-binding protein family.</text>
</comment>
<dbReference type="Gene3D" id="3.90.280.10">
    <property type="entry name" value="PEBP-like"/>
    <property type="match status" value="1"/>
</dbReference>
<dbReference type="PROSITE" id="PS01220">
    <property type="entry name" value="PBP"/>
    <property type="match status" value="1"/>
</dbReference>
<organism evidence="2 3">
    <name type="scientific">Ananas comosus</name>
    <name type="common">Pineapple</name>
    <name type="synonym">Ananas ananas</name>
    <dbReference type="NCBI Taxonomy" id="4615"/>
    <lineage>
        <taxon>Eukaryota</taxon>
        <taxon>Viridiplantae</taxon>
        <taxon>Streptophyta</taxon>
        <taxon>Embryophyta</taxon>
        <taxon>Tracheophyta</taxon>
        <taxon>Spermatophyta</taxon>
        <taxon>Magnoliopsida</taxon>
        <taxon>Liliopsida</taxon>
        <taxon>Poales</taxon>
        <taxon>Bromeliaceae</taxon>
        <taxon>Bromelioideae</taxon>
        <taxon>Ananas</taxon>
    </lineage>
</organism>
<dbReference type="PANTHER" id="PTHR11362:SF30">
    <property type="entry name" value="OS05G0518000 PROTEIN"/>
    <property type="match status" value="1"/>
</dbReference>
<dbReference type="AlphaFoldDB" id="A0A199VMT2"/>
<dbReference type="InterPro" id="IPR001858">
    <property type="entry name" value="Phosphatidylethanolamine-bd_CS"/>
</dbReference>
<dbReference type="InterPro" id="IPR035810">
    <property type="entry name" value="PEBP_euk"/>
</dbReference>
<dbReference type="PANTHER" id="PTHR11362">
    <property type="entry name" value="PHOSPHATIDYLETHANOLAMINE-BINDING PROTEIN"/>
    <property type="match status" value="1"/>
</dbReference>
<accession>A0A199VMT2</accession>
<evidence type="ECO:0000313" key="2">
    <source>
        <dbReference type="EMBL" id="OAY78030.1"/>
    </source>
</evidence>
<dbReference type="Gramene" id="Aco006026.1.mrna1">
    <property type="protein sequence ID" value="Aco006026.1.mrna1"/>
    <property type="gene ID" value="Aco006026.1.path1"/>
</dbReference>
<sequence>SKMSSDSLALARVIPDVLDQFRPSVSLRIMNSSRLMVNGTELRPSAAVNRPRVEIGGDDLRNFFTLVLVDPDAPNPSNPTLREYLHWMVTDIPATTAASFGQELVFYEGPEPRSGIHRMVFVLFHQLGRGTVYAPEMRHNFSCRTFAGQYHLNVVAAAYFNCQRESGSGGRRFRFSHGDN</sequence>
<dbReference type="STRING" id="4615.A0A199VMT2"/>
<dbReference type="Proteomes" id="UP000092600">
    <property type="component" value="Unassembled WGS sequence"/>
</dbReference>
<protein>
    <submittedName>
        <fullName evidence="2">Protein FLOWERING LOCUS T</fullName>
    </submittedName>
</protein>
<evidence type="ECO:0000313" key="3">
    <source>
        <dbReference type="Proteomes" id="UP000092600"/>
    </source>
</evidence>
<dbReference type="Pfam" id="PF01161">
    <property type="entry name" value="PBP"/>
    <property type="match status" value="1"/>
</dbReference>
<dbReference type="SUPFAM" id="SSF49777">
    <property type="entry name" value="PEBP-like"/>
    <property type="match status" value="1"/>
</dbReference>